<organism evidence="3 4">
    <name type="scientific">Rhodococcus rhodochrous</name>
    <dbReference type="NCBI Taxonomy" id="1829"/>
    <lineage>
        <taxon>Bacteria</taxon>
        <taxon>Bacillati</taxon>
        <taxon>Actinomycetota</taxon>
        <taxon>Actinomycetes</taxon>
        <taxon>Mycobacteriales</taxon>
        <taxon>Nocardiaceae</taxon>
        <taxon>Rhodococcus</taxon>
    </lineage>
</organism>
<dbReference type="InterPro" id="IPR018723">
    <property type="entry name" value="DUF2254_membrane"/>
</dbReference>
<evidence type="ECO:0000256" key="1">
    <source>
        <dbReference type="SAM" id="MobiDB-lite"/>
    </source>
</evidence>
<name>A0AAW4XN14_RHORH</name>
<keyword evidence="2" id="KW-0812">Transmembrane</keyword>
<evidence type="ECO:0000313" key="3">
    <source>
        <dbReference type="EMBL" id="MCD2114297.1"/>
    </source>
</evidence>
<dbReference type="Pfam" id="PF10011">
    <property type="entry name" value="DUF2254"/>
    <property type="match status" value="1"/>
</dbReference>
<reference evidence="3" key="1">
    <citation type="submission" date="2021-11" db="EMBL/GenBank/DDBJ databases">
        <title>Development of a sustainable strategy for remediation of hydrocarbon-contaminated territories based on the waste exchange concept.</title>
        <authorList>
            <person name="Elkin A."/>
        </authorList>
    </citation>
    <scope>NUCLEOTIDE SEQUENCE</scope>
    <source>
        <strain evidence="3">IEGM 757</strain>
    </source>
</reference>
<keyword evidence="2" id="KW-1133">Transmembrane helix</keyword>
<evidence type="ECO:0000256" key="2">
    <source>
        <dbReference type="SAM" id="Phobius"/>
    </source>
</evidence>
<gene>
    <name evidence="3" type="ORF">LQ384_24610</name>
</gene>
<evidence type="ECO:0000313" key="4">
    <source>
        <dbReference type="Proteomes" id="UP001198630"/>
    </source>
</evidence>
<dbReference type="RefSeq" id="WP_230792376.1">
    <property type="nucleotide sequence ID" value="NZ_JAJNCO010000019.1"/>
</dbReference>
<feature type="transmembrane region" description="Helical" evidence="2">
    <location>
        <begin position="125"/>
        <end position="143"/>
    </location>
</feature>
<dbReference type="Proteomes" id="UP001198630">
    <property type="component" value="Unassembled WGS sequence"/>
</dbReference>
<feature type="transmembrane region" description="Helical" evidence="2">
    <location>
        <begin position="30"/>
        <end position="48"/>
    </location>
</feature>
<keyword evidence="2" id="KW-0472">Membrane</keyword>
<proteinExistence type="predicted"/>
<feature type="transmembrane region" description="Helical" evidence="2">
    <location>
        <begin position="155"/>
        <end position="178"/>
    </location>
</feature>
<sequence>MTGESTGHTNPLEVLRRRRRVLAEALRSRLWPLPAVAVLLAVLAGIGVPELDTAVDDHMPPAVAGYLFGGGADAAREVLGAIAASLITVTSLTFSLTLVTLQLASSQYSPRLLRTFAADRVVQRTLALFLSTFIYALTVLRTVRNETGTDTNEFVPQLAVTLAYALTVASVVALVLFLGHLVRQIRIETILDQVRADTCATAAHILPRATADSGPAQPLPEPPPHAHLVDATGSGFVIEIDEHAVLTAAVHADALVRIDRPVGSPLVAGTPIARCWPVHPPHPLAGETSDRLADRIRDAVRTGSERTTAQDVGYGLRQLTDVVVRALSPGINDPTTAVHGLVACTAVLVELLPARLGPYTVCDSDDRARVVIARPTFADLLDLVCTQPRLYGAADPDVAEALLSMLHLLARKASTEEHRTAIHDQLVLVRARINDHDGATRRHLERRARDAEEAVTHRWLSRGPAPRPSDPP</sequence>
<protein>
    <submittedName>
        <fullName evidence="3">DUF2254 domain-containing protein</fullName>
    </submittedName>
</protein>
<feature type="transmembrane region" description="Helical" evidence="2">
    <location>
        <begin position="78"/>
        <end position="104"/>
    </location>
</feature>
<accession>A0AAW4XN14</accession>
<dbReference type="AlphaFoldDB" id="A0AAW4XN14"/>
<feature type="region of interest" description="Disordered" evidence="1">
    <location>
        <begin position="453"/>
        <end position="472"/>
    </location>
</feature>
<comment type="caution">
    <text evidence="3">The sequence shown here is derived from an EMBL/GenBank/DDBJ whole genome shotgun (WGS) entry which is preliminary data.</text>
</comment>
<dbReference type="EMBL" id="JAJNCO010000019">
    <property type="protein sequence ID" value="MCD2114297.1"/>
    <property type="molecule type" value="Genomic_DNA"/>
</dbReference>